<proteinExistence type="predicted"/>
<dbReference type="AlphaFoldDB" id="A0A7U9XWE7"/>
<dbReference type="KEGG" id="manr:MPAN_000860"/>
<protein>
    <submittedName>
        <fullName evidence="1">Uncharacterized protein</fullName>
    </submittedName>
</protein>
<keyword evidence="2" id="KW-1185">Reference proteome</keyword>
<gene>
    <name evidence="1" type="ORF">MPAN_000860</name>
</gene>
<dbReference type="RefSeq" id="WP_176239067.1">
    <property type="nucleotide sequence ID" value="NZ_AP024412.1"/>
</dbReference>
<dbReference type="EMBL" id="AP024412">
    <property type="protein sequence ID" value="BCR35193.1"/>
    <property type="molecule type" value="Genomic_DNA"/>
</dbReference>
<reference evidence="1" key="1">
    <citation type="submission" date="2021-01" db="EMBL/GenBank/DDBJ databases">
        <title>Draft genome sequence of Acholeplasmataceae bacterium strain Mahy22.</title>
        <authorList>
            <person name="Watanabe M."/>
            <person name="Kojima H."/>
            <person name="Fukui M."/>
        </authorList>
    </citation>
    <scope>NUCLEOTIDE SEQUENCE</scope>
    <source>
        <strain evidence="1">Mahy22</strain>
    </source>
</reference>
<name>A0A7U9XWE7_9MOLU</name>
<organism evidence="1 2">
    <name type="scientific">Mariniplasma anaerobium</name>
    <dbReference type="NCBI Taxonomy" id="2735436"/>
    <lineage>
        <taxon>Bacteria</taxon>
        <taxon>Bacillati</taxon>
        <taxon>Mycoplasmatota</taxon>
        <taxon>Mollicutes</taxon>
        <taxon>Acholeplasmatales</taxon>
        <taxon>Acholeplasmataceae</taxon>
        <taxon>Mariniplasma</taxon>
    </lineage>
</organism>
<dbReference type="Proteomes" id="UP000620133">
    <property type="component" value="Chromosome"/>
</dbReference>
<evidence type="ECO:0000313" key="1">
    <source>
        <dbReference type="EMBL" id="BCR35193.1"/>
    </source>
</evidence>
<evidence type="ECO:0000313" key="2">
    <source>
        <dbReference type="Proteomes" id="UP000620133"/>
    </source>
</evidence>
<accession>A0A7U9XWE7</accession>
<sequence length="89" mass="10017">MLNQCIFVGRVQKIESFNSEVLKVTLDIITNNDNHNKIGIEIPDKMIDESYIRKGNLMGIKAKVSSSDAQTYKFIAERLTVLGVKDDEA</sequence>